<keyword evidence="1" id="KW-0732">Signal</keyword>
<feature type="signal peptide" evidence="1">
    <location>
        <begin position="1"/>
        <end position="16"/>
    </location>
</feature>
<accession>Q871C3</accession>
<evidence type="ECO:0000256" key="1">
    <source>
        <dbReference type="SAM" id="SignalP"/>
    </source>
</evidence>
<name>Q871C3_NEUCS</name>
<reference evidence="2" key="2">
    <citation type="submission" date="2003-03" db="EMBL/GenBank/DDBJ databases">
        <authorList>
            <person name="German Neurospora genome project"/>
        </authorList>
    </citation>
    <scope>NUCLEOTIDE SEQUENCE</scope>
</reference>
<feature type="chain" id="PRO_5004300568" evidence="1">
    <location>
        <begin position="17"/>
        <end position="134"/>
    </location>
</feature>
<gene>
    <name evidence="2" type="primary">B8G12.240</name>
</gene>
<reference evidence="2" key="1">
    <citation type="submission" date="2003-03" db="EMBL/GenBank/DDBJ databases">
        <authorList>
            <person name="Schulte U."/>
            <person name="Aign V."/>
            <person name="Hoheisel J."/>
            <person name="Brandt P."/>
            <person name="Fartmann B."/>
            <person name="Holland R."/>
            <person name="Nyakatura G."/>
            <person name="Mewes H.W."/>
            <person name="Mannhaupt G."/>
        </authorList>
    </citation>
    <scope>NUCLEOTIDE SEQUENCE</scope>
</reference>
<proteinExistence type="predicted"/>
<sequence>MQFITCFSLFATAILAAPAVIFDRATQFMDPKALAALKTCGSGTGYCSSGQCYRSNYCEVGYCLWSPYGKYGSFKVVDTNTGKKYLLGSIDAGISRRMIPRPKEQKGVGEGVARSRGTHDMRGWKEGVNRGGDL</sequence>
<evidence type="ECO:0000313" key="2">
    <source>
        <dbReference type="EMBL" id="CAD71084.1"/>
    </source>
</evidence>
<dbReference type="EMBL" id="BX294027">
    <property type="protein sequence ID" value="CAD71084.1"/>
    <property type="molecule type" value="Genomic_DNA"/>
</dbReference>
<protein>
    <submittedName>
        <fullName evidence="2">Uncharacterized protein B8G12.240</fullName>
    </submittedName>
</protein>
<organism evidence="2">
    <name type="scientific">Neurospora crassa</name>
    <dbReference type="NCBI Taxonomy" id="5141"/>
    <lineage>
        <taxon>Eukaryota</taxon>
        <taxon>Fungi</taxon>
        <taxon>Dikarya</taxon>
        <taxon>Ascomycota</taxon>
        <taxon>Pezizomycotina</taxon>
        <taxon>Sordariomycetes</taxon>
        <taxon>Sordariomycetidae</taxon>
        <taxon>Sordariales</taxon>
        <taxon>Sordariaceae</taxon>
        <taxon>Neurospora</taxon>
    </lineage>
</organism>
<dbReference type="AlphaFoldDB" id="Q871C3"/>